<comment type="subunit">
    <text evidence="7">Homotetramer and homodimer (in equilibrium).</text>
</comment>
<evidence type="ECO:0000259" key="9">
    <source>
        <dbReference type="Pfam" id="PF00370"/>
    </source>
</evidence>
<dbReference type="PROSITE" id="PS00933">
    <property type="entry name" value="FGGY_KINASES_1"/>
    <property type="match status" value="1"/>
</dbReference>
<dbReference type="InterPro" id="IPR000577">
    <property type="entry name" value="Carb_kinase_FGGY"/>
</dbReference>
<dbReference type="HAMAP" id="MF_00186">
    <property type="entry name" value="Glycerol_kin"/>
    <property type="match status" value="1"/>
</dbReference>
<name>A0ABW8THN9_9CLOT</name>
<dbReference type="PANTHER" id="PTHR10196">
    <property type="entry name" value="SUGAR KINASE"/>
    <property type="match status" value="1"/>
</dbReference>
<protein>
    <recommendedName>
        <fullName evidence="7">Glycerol kinase</fullName>
        <ecNumber evidence="7">2.7.1.30</ecNumber>
    </recommendedName>
    <alternativeName>
        <fullName evidence="7">ATP:glycerol 3-phosphotransferase</fullName>
    </alternativeName>
    <alternativeName>
        <fullName evidence="7">Glycerokinase</fullName>
        <shortName evidence="7">GK</shortName>
    </alternativeName>
</protein>
<feature type="binding site" evidence="7">
    <location>
        <position position="16"/>
    </location>
    <ligand>
        <name>ADP</name>
        <dbReference type="ChEBI" id="CHEBI:456216"/>
    </ligand>
</feature>
<sequence>MEKYIIALDQGTTSSRAIIFDKEQNILEISQKEFTQIYPNRGWVEHDPLEIWASQYGVLQEVMAKANITQENVAAIGITNQRETTIVWDKNTGEPVYNAIVWQCRRTAAIVEELKKDKEFAEYIKENTGLLLDAYFSATKIKWILDNVKGARERAEKGELLFGTIDTWLVWKLTNGKTHVTDYTNASRTMLYNIKELKWDEKILKKLNIPKAMLPEVKNSSEVYGYTNLGGTGGIRVPIAGMAGDQQCALFGQTCFEEGSVKNTYGTGCFLLMNTGEKMIQSKNGLVTTIAIGLDGKVEYALEGSVFAGGAVIKWIRDELKLVNDAADTEYFAKKVDDNGGVYIVPAFTGLGAPYWDMYARGAILGLTRGTNRNHIIRAAIESIAYQSRDIIDAMEEDSGCKLTRIKVDGGASRNNLLMQFQADIIGAEVVKPIITETTALGAAYLAGLAVGFWKSKDEIAKKWHVSQTYIPNLQKEKREKLYEGWKKAVKRAEGWECNS</sequence>
<dbReference type="Gene3D" id="3.30.420.40">
    <property type="match status" value="2"/>
</dbReference>
<dbReference type="NCBIfam" id="NF000756">
    <property type="entry name" value="PRK00047.1"/>
    <property type="match status" value="1"/>
</dbReference>
<dbReference type="RefSeq" id="WP_406788664.1">
    <property type="nucleotide sequence ID" value="NZ_JBJIAA010000014.1"/>
</dbReference>
<feature type="binding site" evidence="7">
    <location>
        <position position="411"/>
    </location>
    <ligand>
        <name>ATP</name>
        <dbReference type="ChEBI" id="CHEBI:30616"/>
    </ligand>
</feature>
<dbReference type="EMBL" id="JBJIAA010000014">
    <property type="protein sequence ID" value="MFL0252012.1"/>
    <property type="molecule type" value="Genomic_DNA"/>
</dbReference>
<feature type="binding site" evidence="7">
    <location>
        <position position="83"/>
    </location>
    <ligand>
        <name>glycerol</name>
        <dbReference type="ChEBI" id="CHEBI:17754"/>
    </ligand>
</feature>
<evidence type="ECO:0000313" key="12">
    <source>
        <dbReference type="Proteomes" id="UP001623592"/>
    </source>
</evidence>
<comment type="similarity">
    <text evidence="1 7 8">Belongs to the FGGY kinase family.</text>
</comment>
<feature type="binding site" evidence="7">
    <location>
        <position position="415"/>
    </location>
    <ligand>
        <name>ADP</name>
        <dbReference type="ChEBI" id="CHEBI:456216"/>
    </ligand>
</feature>
<dbReference type="InterPro" id="IPR018484">
    <property type="entry name" value="FGGY_N"/>
</dbReference>
<feature type="binding site" evidence="7">
    <location>
        <position position="245"/>
    </location>
    <ligand>
        <name>glycerol</name>
        <dbReference type="ChEBI" id="CHEBI:17754"/>
    </ligand>
</feature>
<feature type="binding site" evidence="7">
    <location>
        <position position="310"/>
    </location>
    <ligand>
        <name>ATP</name>
        <dbReference type="ChEBI" id="CHEBI:30616"/>
    </ligand>
</feature>
<keyword evidence="3 7" id="KW-0547">Nucleotide-binding</keyword>
<comment type="pathway">
    <text evidence="7">Polyol metabolism; glycerol degradation via glycerol kinase pathway; sn-glycerol 3-phosphate from glycerol: step 1/1.</text>
</comment>
<feature type="binding site" evidence="7">
    <location>
        <position position="82"/>
    </location>
    <ligand>
        <name>sn-glycerol 3-phosphate</name>
        <dbReference type="ChEBI" id="CHEBI:57597"/>
    </ligand>
</feature>
<keyword evidence="2 7" id="KW-0808">Transferase</keyword>
<feature type="binding site" evidence="7">
    <location>
        <position position="12"/>
    </location>
    <ligand>
        <name>ADP</name>
        <dbReference type="ChEBI" id="CHEBI:456216"/>
    </ligand>
</feature>
<evidence type="ECO:0000256" key="6">
    <source>
        <dbReference type="ARBA" id="ARBA00022840"/>
    </source>
</evidence>
<feature type="binding site" evidence="7">
    <location>
        <position position="12"/>
    </location>
    <ligand>
        <name>ATP</name>
        <dbReference type="ChEBI" id="CHEBI:30616"/>
    </ligand>
</feature>
<comment type="activity regulation">
    <text evidence="7">Activated by phosphorylation and inhibited by fructose 1,6-bisphosphate (FBP).</text>
</comment>
<dbReference type="Pfam" id="PF00370">
    <property type="entry name" value="FGGY_N"/>
    <property type="match status" value="1"/>
</dbReference>
<feature type="domain" description="Carbohydrate kinase FGGY C-terminal" evidence="10">
    <location>
        <begin position="262"/>
        <end position="450"/>
    </location>
</feature>
<evidence type="ECO:0000259" key="10">
    <source>
        <dbReference type="Pfam" id="PF02782"/>
    </source>
</evidence>
<evidence type="ECO:0000256" key="7">
    <source>
        <dbReference type="HAMAP-Rule" id="MF_00186"/>
    </source>
</evidence>
<feature type="binding site" evidence="7">
    <location>
        <position position="245"/>
    </location>
    <ligand>
        <name>sn-glycerol 3-phosphate</name>
        <dbReference type="ChEBI" id="CHEBI:57597"/>
    </ligand>
</feature>
<feature type="binding site" evidence="7">
    <location>
        <position position="14"/>
    </location>
    <ligand>
        <name>ATP</name>
        <dbReference type="ChEBI" id="CHEBI:30616"/>
    </ligand>
</feature>
<reference evidence="11 12" key="1">
    <citation type="submission" date="2024-11" db="EMBL/GenBank/DDBJ databases">
        <authorList>
            <person name="Heng Y.C."/>
            <person name="Lim A.C.H."/>
            <person name="Lee J.K.Y."/>
            <person name="Kittelmann S."/>
        </authorList>
    </citation>
    <scope>NUCLEOTIDE SEQUENCE [LARGE SCALE GENOMIC DNA]</scope>
    <source>
        <strain evidence="11 12">WILCCON 0114</strain>
    </source>
</reference>
<dbReference type="InterPro" id="IPR018485">
    <property type="entry name" value="FGGY_C"/>
</dbReference>
<dbReference type="PANTHER" id="PTHR10196:SF69">
    <property type="entry name" value="GLYCEROL KINASE"/>
    <property type="match status" value="1"/>
</dbReference>
<feature type="binding site" evidence="7">
    <location>
        <position position="267"/>
    </location>
    <ligand>
        <name>ATP</name>
        <dbReference type="ChEBI" id="CHEBI:30616"/>
    </ligand>
</feature>
<proteinExistence type="inferred from homology"/>
<evidence type="ECO:0000256" key="2">
    <source>
        <dbReference type="ARBA" id="ARBA00022679"/>
    </source>
</evidence>
<keyword evidence="6 7" id="KW-0067">ATP-binding</keyword>
<feature type="binding site" evidence="7">
    <location>
        <position position="13"/>
    </location>
    <ligand>
        <name>ATP</name>
        <dbReference type="ChEBI" id="CHEBI:30616"/>
    </ligand>
</feature>
<feature type="binding site" evidence="7">
    <location>
        <position position="12"/>
    </location>
    <ligand>
        <name>sn-glycerol 3-phosphate</name>
        <dbReference type="ChEBI" id="CHEBI:57597"/>
    </ligand>
</feature>
<keyword evidence="4 7" id="KW-0418">Kinase</keyword>
<dbReference type="NCBIfam" id="TIGR01311">
    <property type="entry name" value="glycerol_kin"/>
    <property type="match status" value="1"/>
</dbReference>
<accession>A0ABW8THN9</accession>
<feature type="binding site" evidence="7">
    <location>
        <position position="246"/>
    </location>
    <ligand>
        <name>glycerol</name>
        <dbReference type="ChEBI" id="CHEBI:17754"/>
    </ligand>
</feature>
<dbReference type="Proteomes" id="UP001623592">
    <property type="component" value="Unassembled WGS sequence"/>
</dbReference>
<evidence type="ECO:0000313" key="11">
    <source>
        <dbReference type="EMBL" id="MFL0252012.1"/>
    </source>
</evidence>
<dbReference type="PIRSF" id="PIRSF000538">
    <property type="entry name" value="GlpK"/>
    <property type="match status" value="1"/>
</dbReference>
<dbReference type="GO" id="GO:0004370">
    <property type="term" value="F:glycerol kinase activity"/>
    <property type="evidence" value="ECO:0007669"/>
    <property type="project" value="UniProtKB-EC"/>
</dbReference>
<evidence type="ECO:0000256" key="5">
    <source>
        <dbReference type="ARBA" id="ARBA00022798"/>
    </source>
</evidence>
<dbReference type="PROSITE" id="PS00445">
    <property type="entry name" value="FGGY_KINASES_2"/>
    <property type="match status" value="1"/>
</dbReference>
<dbReference type="SUPFAM" id="SSF53067">
    <property type="entry name" value="Actin-like ATPase domain"/>
    <property type="match status" value="2"/>
</dbReference>
<gene>
    <name evidence="7 11" type="primary">glpK</name>
    <name evidence="11" type="ORF">ACJDT4_16450</name>
</gene>
<evidence type="ECO:0000256" key="1">
    <source>
        <dbReference type="ARBA" id="ARBA00009156"/>
    </source>
</evidence>
<keyword evidence="12" id="KW-1185">Reference proteome</keyword>
<comment type="function">
    <text evidence="7">Key enzyme in the regulation of glycerol uptake and metabolism. Catalyzes the phosphorylation of glycerol to yield sn-glycerol 3-phosphate.</text>
</comment>
<evidence type="ECO:0000256" key="8">
    <source>
        <dbReference type="RuleBase" id="RU003733"/>
    </source>
</evidence>
<feature type="binding site" evidence="7">
    <location>
        <position position="83"/>
    </location>
    <ligand>
        <name>sn-glycerol 3-phosphate</name>
        <dbReference type="ChEBI" id="CHEBI:57597"/>
    </ligand>
</feature>
<comment type="catalytic activity">
    <reaction evidence="7">
        <text>glycerol + ATP = sn-glycerol 3-phosphate + ADP + H(+)</text>
        <dbReference type="Rhea" id="RHEA:21644"/>
        <dbReference type="ChEBI" id="CHEBI:15378"/>
        <dbReference type="ChEBI" id="CHEBI:17754"/>
        <dbReference type="ChEBI" id="CHEBI:30616"/>
        <dbReference type="ChEBI" id="CHEBI:57597"/>
        <dbReference type="ChEBI" id="CHEBI:456216"/>
        <dbReference type="EC" id="2.7.1.30"/>
    </reaction>
</comment>
<dbReference type="InterPro" id="IPR005999">
    <property type="entry name" value="Glycerol_kin"/>
</dbReference>
<feature type="binding site" evidence="7">
    <location>
        <position position="411"/>
    </location>
    <ligand>
        <name>ADP</name>
        <dbReference type="ChEBI" id="CHEBI:456216"/>
    </ligand>
</feature>
<dbReference type="Pfam" id="PF02782">
    <property type="entry name" value="FGGY_C"/>
    <property type="match status" value="1"/>
</dbReference>
<feature type="binding site" evidence="7">
    <location>
        <position position="267"/>
    </location>
    <ligand>
        <name>ADP</name>
        <dbReference type="ChEBI" id="CHEBI:456216"/>
    </ligand>
</feature>
<organism evidence="11 12">
    <name type="scientific">Clostridium neuense</name>
    <dbReference type="NCBI Taxonomy" id="1728934"/>
    <lineage>
        <taxon>Bacteria</taxon>
        <taxon>Bacillati</taxon>
        <taxon>Bacillota</taxon>
        <taxon>Clostridia</taxon>
        <taxon>Eubacteriales</taxon>
        <taxon>Clostridiaceae</taxon>
        <taxon>Clostridium</taxon>
    </lineage>
</organism>
<feature type="binding site" evidence="7">
    <location>
        <position position="310"/>
    </location>
    <ligand>
        <name>ADP</name>
        <dbReference type="ChEBI" id="CHEBI:456216"/>
    </ligand>
</feature>
<feature type="domain" description="Carbohydrate kinase FGGY N-terminal" evidence="9">
    <location>
        <begin position="4"/>
        <end position="252"/>
    </location>
</feature>
<dbReference type="InterPro" id="IPR018483">
    <property type="entry name" value="Carb_kinase_FGGY_CS"/>
</dbReference>
<feature type="binding site" evidence="7">
    <location>
        <position position="82"/>
    </location>
    <ligand>
        <name>glycerol</name>
        <dbReference type="ChEBI" id="CHEBI:17754"/>
    </ligand>
</feature>
<keyword evidence="5 7" id="KW-0319">Glycerol metabolism</keyword>
<dbReference type="EC" id="2.7.1.30" evidence="7"/>
<evidence type="ECO:0000256" key="4">
    <source>
        <dbReference type="ARBA" id="ARBA00022777"/>
    </source>
</evidence>
<feature type="binding site" evidence="7">
    <location>
        <position position="135"/>
    </location>
    <ligand>
        <name>glycerol</name>
        <dbReference type="ChEBI" id="CHEBI:17754"/>
    </ligand>
</feature>
<evidence type="ECO:0000256" key="3">
    <source>
        <dbReference type="ARBA" id="ARBA00022741"/>
    </source>
</evidence>
<dbReference type="CDD" id="cd07769">
    <property type="entry name" value="ASKHA_NBD_FGGY_GK"/>
    <property type="match status" value="1"/>
</dbReference>
<comment type="caution">
    <text evidence="11">The sequence shown here is derived from an EMBL/GenBank/DDBJ whole genome shotgun (WGS) entry which is preliminary data.</text>
</comment>
<comment type="caution">
    <text evidence="7">Lacks conserved residue(s) required for the propagation of feature annotation.</text>
</comment>
<feature type="binding site" evidence="7">
    <location>
        <position position="135"/>
    </location>
    <ligand>
        <name>sn-glycerol 3-phosphate</name>
        <dbReference type="ChEBI" id="CHEBI:57597"/>
    </ligand>
</feature>
<dbReference type="InterPro" id="IPR043129">
    <property type="entry name" value="ATPase_NBD"/>
</dbReference>